<evidence type="ECO:0000313" key="5">
    <source>
        <dbReference type="Proteomes" id="UP000678499"/>
    </source>
</evidence>
<keyword evidence="5" id="KW-1185">Reference proteome</keyword>
<dbReference type="SUPFAM" id="SSF54277">
    <property type="entry name" value="CAD &amp; PB1 domains"/>
    <property type="match status" value="1"/>
</dbReference>
<evidence type="ECO:0000259" key="3">
    <source>
        <dbReference type="PROSITE" id="PS51135"/>
    </source>
</evidence>
<dbReference type="Proteomes" id="UP000678499">
    <property type="component" value="Unassembled WGS sequence"/>
</dbReference>
<evidence type="ECO:0000256" key="1">
    <source>
        <dbReference type="ARBA" id="ARBA00022703"/>
    </source>
</evidence>
<dbReference type="GO" id="GO:0042981">
    <property type="term" value="P:regulation of apoptotic process"/>
    <property type="evidence" value="ECO:0007669"/>
    <property type="project" value="TreeGrafter"/>
</dbReference>
<keyword evidence="1 2" id="KW-0053">Apoptosis</keyword>
<organism evidence="4">
    <name type="scientific">Notodromas monacha</name>
    <dbReference type="NCBI Taxonomy" id="399045"/>
    <lineage>
        <taxon>Eukaryota</taxon>
        <taxon>Metazoa</taxon>
        <taxon>Ecdysozoa</taxon>
        <taxon>Arthropoda</taxon>
        <taxon>Crustacea</taxon>
        <taxon>Oligostraca</taxon>
        <taxon>Ostracoda</taxon>
        <taxon>Podocopa</taxon>
        <taxon>Podocopida</taxon>
        <taxon>Cypridocopina</taxon>
        <taxon>Cypridoidea</taxon>
        <taxon>Cyprididae</taxon>
        <taxon>Notodromas</taxon>
    </lineage>
</organism>
<dbReference type="Pfam" id="PF02017">
    <property type="entry name" value="CIDE-N"/>
    <property type="match status" value="1"/>
</dbReference>
<dbReference type="AlphaFoldDB" id="A0A7R9BN85"/>
<dbReference type="EMBL" id="OA882992">
    <property type="protein sequence ID" value="CAD7277607.1"/>
    <property type="molecule type" value="Genomic_DNA"/>
</dbReference>
<name>A0A7R9BN85_9CRUS</name>
<dbReference type="PANTHER" id="PTHR12306">
    <property type="entry name" value="CELL DEATH ACTIVATOR CIDE"/>
    <property type="match status" value="1"/>
</dbReference>
<dbReference type="PANTHER" id="PTHR12306:SF15">
    <property type="entry name" value="DNAATION FACTOR-RELATED PROTEIN 1, ISOFORM B-RELATED"/>
    <property type="match status" value="1"/>
</dbReference>
<dbReference type="InterPro" id="IPR003508">
    <property type="entry name" value="CIDE-N_dom"/>
</dbReference>
<evidence type="ECO:0000256" key="2">
    <source>
        <dbReference type="PROSITE-ProRule" id="PRU00447"/>
    </source>
</evidence>
<gene>
    <name evidence="4" type="ORF">NMOB1V02_LOCUS5337</name>
</gene>
<dbReference type="EMBL" id="CAJPEX010000955">
    <property type="protein sequence ID" value="CAG0917759.1"/>
    <property type="molecule type" value="Genomic_DNA"/>
</dbReference>
<dbReference type="Gene3D" id="3.10.20.10">
    <property type="match status" value="1"/>
</dbReference>
<accession>A0A7R9BN85</accession>
<proteinExistence type="predicted"/>
<sequence length="198" mass="22079">MSSKKACKVWDSGREKRKGLVATSYEDLRKKGCATLNVPPGDLHKVVLERDGTQVCDSDYFDTLPDQTVFMFIKHGEDWSPQEGSDVVDSASVTDEGVIGSHRAWTLFLRVLEDPRTLTLMSNPDLIDLVELGDNLNSDGSFPVFIDRKLNVEGRREKADLIFDAAVRILNERQKISDAVDYVTLYQKAEAAASAQPE</sequence>
<evidence type="ECO:0000313" key="4">
    <source>
        <dbReference type="EMBL" id="CAD7277607.1"/>
    </source>
</evidence>
<dbReference type="OrthoDB" id="6475906at2759"/>
<dbReference type="GO" id="GO:0006915">
    <property type="term" value="P:apoptotic process"/>
    <property type="evidence" value="ECO:0007669"/>
    <property type="project" value="UniProtKB-UniRule"/>
</dbReference>
<dbReference type="SMART" id="SM00266">
    <property type="entry name" value="CAD"/>
    <property type="match status" value="1"/>
</dbReference>
<dbReference type="CDD" id="cd01615">
    <property type="entry name" value="CIDE_N"/>
    <property type="match status" value="1"/>
</dbReference>
<feature type="domain" description="CIDE-N" evidence="3">
    <location>
        <begin position="3"/>
        <end position="81"/>
    </location>
</feature>
<protein>
    <recommendedName>
        <fullName evidence="3">CIDE-N domain-containing protein</fullName>
    </recommendedName>
</protein>
<dbReference type="PROSITE" id="PS51135">
    <property type="entry name" value="CIDE_N"/>
    <property type="match status" value="1"/>
</dbReference>
<reference evidence="4" key="1">
    <citation type="submission" date="2020-11" db="EMBL/GenBank/DDBJ databases">
        <authorList>
            <person name="Tran Van P."/>
        </authorList>
    </citation>
    <scope>NUCLEOTIDE SEQUENCE</scope>
</reference>